<evidence type="ECO:0000259" key="5">
    <source>
        <dbReference type="PROSITE" id="PS51206"/>
    </source>
</evidence>
<feature type="compositionally biased region" description="Basic and acidic residues" evidence="4">
    <location>
        <begin position="55"/>
        <end position="65"/>
    </location>
</feature>
<dbReference type="GO" id="GO:0016787">
    <property type="term" value="F:hydrolase activity"/>
    <property type="evidence" value="ECO:0007669"/>
    <property type="project" value="UniProtKB-KW"/>
</dbReference>
<dbReference type="Pfam" id="PF19263">
    <property type="entry name" value="DUF5906"/>
    <property type="match status" value="1"/>
</dbReference>
<dbReference type="PROSITE" id="PS51206">
    <property type="entry name" value="SF3_HELICASE_1"/>
    <property type="match status" value="1"/>
</dbReference>
<feature type="compositionally biased region" description="Acidic residues" evidence="4">
    <location>
        <begin position="973"/>
        <end position="987"/>
    </location>
</feature>
<feature type="compositionally biased region" description="Acidic residues" evidence="4">
    <location>
        <begin position="30"/>
        <end position="40"/>
    </location>
</feature>
<sequence>MSRYHTNTSTEQATIDAFADANRLMTDGGEPADDVEDVDTDFSGVEIPGAEDDALADRYSEHPDTPDDDDGDTDVDSHDRVNNVEEDALSDEEAEKIRARGEADGDDVVNDTDDGDGPNDDDGYIRNSDDLRVATARPLKSRFEHNKEGKWMCTICEAVVKSAHGAKTHFGRSHPDASADDVENAINRRGEPDDVDIDITKEDIEDLNDRDARVLRKHDLVIRVYTHQTGMGDDDWEWTFDLSVASDEKPEVRRPGVSGMNEVLEDVRMHRDTYSGASEALDGVAVGALIESETGGEPGDTFVTDTIGTVSEISDAHGGGCEIELDVSSEYVDGHADPLIRADARDDGEDDDDDDEHDPWRRAASRYAEARLQSSPITRADARDSVVDALQEETEWVAIRERSEPGNHYALHRWDEDEGWQDDASTYISEITARELGSKATDTEDGHYRSQLARRNYISQDEVNGGDTDDTLIPVANGTINVDEIELDGTDDEGRVHIDPDSVVVEDMDPDNYFLYRIQTEWDPENADIDAVRSWLKDIIRTQNERSVLYELVGHALYPGYPTDAFAIAVGTGGSGKSQVLEVIKKMIGGDNVGVRTLQQIESADFAAGKPIPEMRMNISTELSGEQIKSIDTLKAYSSGEETEVELKRENAYNSYNDATMIFASDSPPRFPSDQDGDALGRRFHPIEFPASYVPDPDPNDPLQLQERGKTVVEEELRAEERLKAMLYLGLDGLVRLLHDDGGGEPGITDKRSRQERINQYESFSDPAHDFARNALVPAPDDEHGIKAQHLKTAFDGFAEAKDHAGKQLSDLYDYISEMPQYPVVRDRSRDNPFDGRPTRYLGVGFSEKALDAWVPESIKHYYVDASDEGEGGPARETLKEIREDTELGRREGVKVKVTSSTGKTSYGRHEEGVLRDDEDTIRYYVQAPGISLEEGEWYVIRDVAALEEDGETKLQLIPGMSDVTRIERGTDDDQNDLDDDDDDGGDDVVNAASDVDSHDRDEETDMEELDEAIIDASDDSGEKSLAAIAGEVSADVDTDNLHVIKGRIEKLKNRGDIIVKGDNDDDTDVDSHDRVSDEIVEIVSQRLNKMAGRGAIKPRAHMSSLMYDFRGSESPAADEDDVEAAIQALRRSGTLIEHPAEDELFTVETGEVAE</sequence>
<dbReference type="InterPro" id="IPR014015">
    <property type="entry name" value="Helicase_SF3_DNA-vir"/>
</dbReference>
<evidence type="ECO:0000256" key="2">
    <source>
        <dbReference type="ARBA" id="ARBA00022801"/>
    </source>
</evidence>
<keyword evidence="1" id="KW-0547">Nucleotide-binding</keyword>
<feature type="domain" description="SF3 helicase" evidence="5">
    <location>
        <begin position="544"/>
        <end position="702"/>
    </location>
</feature>
<dbReference type="Proteomes" id="UP000011509">
    <property type="component" value="Unassembled WGS sequence"/>
</dbReference>
<accession>M0EJD1</accession>
<dbReference type="PANTHER" id="PTHR35372:SF2">
    <property type="entry name" value="SF3 HELICASE DOMAIN-CONTAINING PROTEIN"/>
    <property type="match status" value="1"/>
</dbReference>
<feature type="compositionally biased region" description="Acidic residues" evidence="4">
    <location>
        <begin position="104"/>
        <end position="122"/>
    </location>
</feature>
<keyword evidence="7" id="KW-1185">Reference proteome</keyword>
<evidence type="ECO:0000313" key="6">
    <source>
        <dbReference type="EMBL" id="ELZ47891.1"/>
    </source>
</evidence>
<gene>
    <name evidence="6" type="ORF">C464_08215</name>
</gene>
<feature type="region of interest" description="Disordered" evidence="4">
    <location>
        <begin position="965"/>
        <end position="1005"/>
    </location>
</feature>
<dbReference type="STRING" id="1227466.C464_08215"/>
<evidence type="ECO:0000256" key="4">
    <source>
        <dbReference type="SAM" id="MobiDB-lite"/>
    </source>
</evidence>
<evidence type="ECO:0000256" key="1">
    <source>
        <dbReference type="ARBA" id="ARBA00022741"/>
    </source>
</evidence>
<organism evidence="6 7">
    <name type="scientific">Halorubrum coriense DSM 10284</name>
    <dbReference type="NCBI Taxonomy" id="1227466"/>
    <lineage>
        <taxon>Archaea</taxon>
        <taxon>Methanobacteriati</taxon>
        <taxon>Methanobacteriota</taxon>
        <taxon>Stenosarchaea group</taxon>
        <taxon>Halobacteria</taxon>
        <taxon>Halobacteriales</taxon>
        <taxon>Haloferacaceae</taxon>
        <taxon>Halorubrum</taxon>
    </lineage>
</organism>
<keyword evidence="3" id="KW-0067">ATP-binding</keyword>
<dbReference type="InterPro" id="IPR027417">
    <property type="entry name" value="P-loop_NTPase"/>
</dbReference>
<dbReference type="AlphaFoldDB" id="M0EJD1"/>
<dbReference type="InterPro" id="IPR051620">
    <property type="entry name" value="ORF904-like_C"/>
</dbReference>
<protein>
    <submittedName>
        <fullName evidence="6">Phage/plasmid primase, P4 family protein</fullName>
    </submittedName>
</protein>
<dbReference type="PATRIC" id="fig|1227466.3.peg.1652"/>
<dbReference type="RefSeq" id="WP_006113158.1">
    <property type="nucleotide sequence ID" value="NZ_AOJL01000032.1"/>
</dbReference>
<evidence type="ECO:0000313" key="7">
    <source>
        <dbReference type="Proteomes" id="UP000011509"/>
    </source>
</evidence>
<proteinExistence type="predicted"/>
<feature type="compositionally biased region" description="Acidic residues" evidence="4">
    <location>
        <begin position="84"/>
        <end position="94"/>
    </location>
</feature>
<feature type="region of interest" description="Disordered" evidence="4">
    <location>
        <begin position="21"/>
        <end position="129"/>
    </location>
</feature>
<dbReference type="SUPFAM" id="SSF52540">
    <property type="entry name" value="P-loop containing nucleoside triphosphate hydrolases"/>
    <property type="match status" value="1"/>
</dbReference>
<name>M0EJD1_9EURY</name>
<evidence type="ECO:0000256" key="3">
    <source>
        <dbReference type="ARBA" id="ARBA00022840"/>
    </source>
</evidence>
<comment type="caution">
    <text evidence="6">The sequence shown here is derived from an EMBL/GenBank/DDBJ whole genome shotgun (WGS) entry which is preliminary data.</text>
</comment>
<keyword evidence="2" id="KW-0378">Hydrolase</keyword>
<dbReference type="PANTHER" id="PTHR35372">
    <property type="entry name" value="ATP BINDING PROTEIN-RELATED"/>
    <property type="match status" value="1"/>
</dbReference>
<dbReference type="EMBL" id="AOJL01000032">
    <property type="protein sequence ID" value="ELZ47891.1"/>
    <property type="molecule type" value="Genomic_DNA"/>
</dbReference>
<dbReference type="Gene3D" id="3.40.50.300">
    <property type="entry name" value="P-loop containing nucleotide triphosphate hydrolases"/>
    <property type="match status" value="1"/>
</dbReference>
<reference evidence="6 7" key="1">
    <citation type="journal article" date="2014" name="PLoS Genet.">
        <title>Phylogenetically driven sequencing of extremely halophilic archaea reveals strategies for static and dynamic osmo-response.</title>
        <authorList>
            <person name="Becker E.A."/>
            <person name="Seitzer P.M."/>
            <person name="Tritt A."/>
            <person name="Larsen D."/>
            <person name="Krusor M."/>
            <person name="Yao A.I."/>
            <person name="Wu D."/>
            <person name="Madern D."/>
            <person name="Eisen J.A."/>
            <person name="Darling A.E."/>
            <person name="Facciotti M.T."/>
        </authorList>
    </citation>
    <scope>NUCLEOTIDE SEQUENCE [LARGE SCALE GENOMIC DNA]</scope>
    <source>
        <strain evidence="6 7">DSM 10284</strain>
    </source>
</reference>
<dbReference type="InterPro" id="IPR045455">
    <property type="entry name" value="NrS-1_pol-like_helicase"/>
</dbReference>
<dbReference type="GO" id="GO:0005524">
    <property type="term" value="F:ATP binding"/>
    <property type="evidence" value="ECO:0007669"/>
    <property type="project" value="UniProtKB-KW"/>
</dbReference>
<dbReference type="OrthoDB" id="331515at2157"/>